<evidence type="ECO:0000256" key="1">
    <source>
        <dbReference type="SAM" id="MobiDB-lite"/>
    </source>
</evidence>
<evidence type="ECO:0000313" key="3">
    <source>
        <dbReference type="Proteomes" id="UP001176521"/>
    </source>
</evidence>
<feature type="compositionally biased region" description="Low complexity" evidence="1">
    <location>
        <begin position="337"/>
        <end position="358"/>
    </location>
</feature>
<keyword evidence="3" id="KW-1185">Reference proteome</keyword>
<dbReference type="Gene3D" id="3.40.50.1820">
    <property type="entry name" value="alpha/beta hydrolase"/>
    <property type="match status" value="1"/>
</dbReference>
<proteinExistence type="predicted"/>
<feature type="region of interest" description="Disordered" evidence="1">
    <location>
        <begin position="337"/>
        <end position="392"/>
    </location>
</feature>
<sequence>MSNPSSSSSSSVLVMPHHFVLPRADDGFPLSVSAFAPPPGIKPRAIAVFANATGVQARFYHRFASWLAAQGVAAYTFDYSYTGTSFPADTLATLERAPGSSKAQDEDYSDRMYSALLTAPRENFGLNDTWARKDLASVVRFAFRSWAKVPLTVCGHSLGGHLMLVCDYKDTYRHVDPDGTVRTARLLALNAGNPHPKDSERGVYDEESDYGFHMAGVLTLQSDGVFRASYMGLGYDLPYGPGKEWTQWFNHPHFSLRLDADLQRARENTKHMQYIYFGFEDDATIKKRMMEQQSRMLNVWEGKVQTLWINPAAHKPRWPVCGHVDFFIPSKPVAAAIEQEQQQSEDASSSAAGPSPSADNTQAYAAEVQDGSDASSPSPSSSAASSTPTRPLRRDETIWQVLLRYIVDGTVDPAVGEYRRLTGADARDIARERELEAEFRRTHRRTADGYRPETGYPGDEPEAEAETQGQAPKSRL</sequence>
<feature type="compositionally biased region" description="Low complexity" evidence="1">
    <location>
        <begin position="374"/>
        <end position="389"/>
    </location>
</feature>
<protein>
    <submittedName>
        <fullName evidence="2">Uncharacterized protein</fullName>
    </submittedName>
</protein>
<feature type="region of interest" description="Disordered" evidence="1">
    <location>
        <begin position="440"/>
        <end position="476"/>
    </location>
</feature>
<comment type="caution">
    <text evidence="2">The sequence shown here is derived from an EMBL/GenBank/DDBJ whole genome shotgun (WGS) entry which is preliminary data.</text>
</comment>
<dbReference type="SUPFAM" id="SSF53474">
    <property type="entry name" value="alpha/beta-Hydrolases"/>
    <property type="match status" value="1"/>
</dbReference>
<dbReference type="AlphaFoldDB" id="A0AAN6GBP9"/>
<accession>A0AAN6GBP9</accession>
<feature type="compositionally biased region" description="Polar residues" evidence="1">
    <location>
        <begin position="467"/>
        <end position="476"/>
    </location>
</feature>
<dbReference type="Proteomes" id="UP001176521">
    <property type="component" value="Unassembled WGS sequence"/>
</dbReference>
<gene>
    <name evidence="2" type="ORF">OC842_003473</name>
</gene>
<evidence type="ECO:0000313" key="2">
    <source>
        <dbReference type="EMBL" id="KAK0531911.1"/>
    </source>
</evidence>
<organism evidence="2 3">
    <name type="scientific">Tilletia horrida</name>
    <dbReference type="NCBI Taxonomy" id="155126"/>
    <lineage>
        <taxon>Eukaryota</taxon>
        <taxon>Fungi</taxon>
        <taxon>Dikarya</taxon>
        <taxon>Basidiomycota</taxon>
        <taxon>Ustilaginomycotina</taxon>
        <taxon>Exobasidiomycetes</taxon>
        <taxon>Tilletiales</taxon>
        <taxon>Tilletiaceae</taxon>
        <taxon>Tilletia</taxon>
    </lineage>
</organism>
<name>A0AAN6GBP9_9BASI</name>
<dbReference type="InterPro" id="IPR029058">
    <property type="entry name" value="AB_hydrolase_fold"/>
</dbReference>
<reference evidence="2" key="1">
    <citation type="journal article" date="2023" name="PhytoFront">
        <title>Draft Genome Resources of Seven Strains of Tilletia horrida, Causal Agent of Kernel Smut of Rice.</title>
        <authorList>
            <person name="Khanal S."/>
            <person name="Antony Babu S."/>
            <person name="Zhou X.G."/>
        </authorList>
    </citation>
    <scope>NUCLEOTIDE SEQUENCE</scope>
    <source>
        <strain evidence="2">TX3</strain>
    </source>
</reference>
<dbReference type="EMBL" id="JAPDMQ010000173">
    <property type="protein sequence ID" value="KAK0531911.1"/>
    <property type="molecule type" value="Genomic_DNA"/>
</dbReference>
<feature type="compositionally biased region" description="Basic and acidic residues" evidence="1">
    <location>
        <begin position="440"/>
        <end position="451"/>
    </location>
</feature>